<sequence>MRVDNYKVVHWLNIRKTTTGQLAAAVGADHEHLAKLMSAPGESDWPDDIADAVARALQLTPEQLVASGRSDLTVSIRTPEQLRDTRRPIQRDGIHFYNYYTMAAPPGAVAPVILDILCPVDRVPALNNGHLEPAITINLGPGDIHGRWGEELDESTWQVIETNGGQDDWIVGDSYVEPSYCPHSYSLAGTTPARIVSYTGQSSLAGLIEDLNDWSDPAATAMFEWLAGESVPRQVALLLLSRRGHTLASAAAGLGVREADLAAAIDAGSPELLRELGTALGFDYRLLIPPTTRHDAVGKTFKSVAECRAEIRAFQGYRVTSMASAPHLPDLTGLFLRVAGEGGRLCEPAQSHYLVTGGAPTLHWIRADGSEERAELAADASVWVAPFVSHRWSGAGALIKLGSGRHLGYLDLFELTNTYAPAATLRRGRRDSRGWGYDSGR</sequence>
<evidence type="ECO:0000313" key="2">
    <source>
        <dbReference type="Proteomes" id="UP000254869"/>
    </source>
</evidence>
<dbReference type="Gene3D" id="1.10.260.40">
    <property type="entry name" value="lambda repressor-like DNA-binding domains"/>
    <property type="match status" value="1"/>
</dbReference>
<dbReference type="InterPro" id="IPR010982">
    <property type="entry name" value="Lambda_DNA-bd_dom_sf"/>
</dbReference>
<organism evidence="1 2">
    <name type="scientific">Nocardia pseudobrasiliensis</name>
    <dbReference type="NCBI Taxonomy" id="45979"/>
    <lineage>
        <taxon>Bacteria</taxon>
        <taxon>Bacillati</taxon>
        <taxon>Actinomycetota</taxon>
        <taxon>Actinomycetes</taxon>
        <taxon>Mycobacteriales</taxon>
        <taxon>Nocardiaceae</taxon>
        <taxon>Nocardia</taxon>
    </lineage>
</organism>
<keyword evidence="1" id="KW-0223">Dioxygenase</keyword>
<protein>
    <submittedName>
        <fullName evidence="1">2-hydroxyethylphosphonate dioxygenase</fullName>
    </submittedName>
</protein>
<name>A0A370I472_9NOCA</name>
<dbReference type="RefSeq" id="WP_067995318.1">
    <property type="nucleotide sequence ID" value="NZ_QQBC01000006.1"/>
</dbReference>
<evidence type="ECO:0000313" key="1">
    <source>
        <dbReference type="EMBL" id="RDI65543.1"/>
    </source>
</evidence>
<reference evidence="1 2" key="1">
    <citation type="submission" date="2018-07" db="EMBL/GenBank/DDBJ databases">
        <title>Genomic Encyclopedia of Type Strains, Phase IV (KMG-IV): sequencing the most valuable type-strain genomes for metagenomic binning, comparative biology and taxonomic classification.</title>
        <authorList>
            <person name="Goeker M."/>
        </authorList>
    </citation>
    <scope>NUCLEOTIDE SEQUENCE [LARGE SCALE GENOMIC DNA]</scope>
    <source>
        <strain evidence="1 2">DSM 44290</strain>
    </source>
</reference>
<accession>A0A370I472</accession>
<dbReference type="STRING" id="1210086.GCA_001613105_02026"/>
<dbReference type="GO" id="GO:0003677">
    <property type="term" value="F:DNA binding"/>
    <property type="evidence" value="ECO:0007669"/>
    <property type="project" value="InterPro"/>
</dbReference>
<dbReference type="Proteomes" id="UP000254869">
    <property type="component" value="Unassembled WGS sequence"/>
</dbReference>
<proteinExistence type="predicted"/>
<dbReference type="Gene3D" id="2.60.120.10">
    <property type="entry name" value="Jelly Rolls"/>
    <property type="match status" value="2"/>
</dbReference>
<dbReference type="EMBL" id="QQBC01000006">
    <property type="protein sequence ID" value="RDI65543.1"/>
    <property type="molecule type" value="Genomic_DNA"/>
</dbReference>
<dbReference type="InterPro" id="IPR014710">
    <property type="entry name" value="RmlC-like_jellyroll"/>
</dbReference>
<dbReference type="GO" id="GO:0051213">
    <property type="term" value="F:dioxygenase activity"/>
    <property type="evidence" value="ECO:0007669"/>
    <property type="project" value="UniProtKB-KW"/>
</dbReference>
<dbReference type="AlphaFoldDB" id="A0A370I472"/>
<keyword evidence="2" id="KW-1185">Reference proteome</keyword>
<gene>
    <name evidence="1" type="ORF">DFR76_106415</name>
</gene>
<keyword evidence="1" id="KW-0560">Oxidoreductase</keyword>
<comment type="caution">
    <text evidence="1">The sequence shown here is derived from an EMBL/GenBank/DDBJ whole genome shotgun (WGS) entry which is preliminary data.</text>
</comment>